<keyword evidence="2" id="KW-1185">Reference proteome</keyword>
<protein>
    <submittedName>
        <fullName evidence="1">Uncharacterized protein</fullName>
    </submittedName>
</protein>
<sequence length="108" mass="12073">MDGAFAMTYDGGLTDLVMVVDKVLNFIINSVAGHHADQQTAMHLFGFLFDKTALQLISEGLLSKGDDPGWLKLFYQEFQKCIEMRFSIYAGFCDLGIHASAVFCKPNW</sequence>
<dbReference type="AlphaFoldDB" id="A0A951IZ86"/>
<dbReference type="EMBL" id="RPHB01000006">
    <property type="protein sequence ID" value="MBW3469034.1"/>
    <property type="molecule type" value="Genomic_DNA"/>
</dbReference>
<accession>A0A951IZ86</accession>
<reference evidence="1 2" key="1">
    <citation type="journal article" date="2020" name="Syst. Appl. Microbiol.">
        <title>Arthrospiribacter ruber gen. nov., sp. nov., a novel bacterium isolated from Arthrospira cultures.</title>
        <authorList>
            <person name="Waleron M."/>
            <person name="Misztak A."/>
            <person name="Waleron M.M."/>
            <person name="Furmaniak M."/>
            <person name="Mrozik A."/>
            <person name="Waleron K."/>
        </authorList>
    </citation>
    <scope>NUCLEOTIDE SEQUENCE [LARGE SCALE GENOMIC DNA]</scope>
    <source>
        <strain evidence="1 2">DPMB0001</strain>
    </source>
</reference>
<evidence type="ECO:0000313" key="2">
    <source>
        <dbReference type="Proteomes" id="UP000727490"/>
    </source>
</evidence>
<proteinExistence type="predicted"/>
<organism evidence="1 2">
    <name type="scientific">Arthrospiribacter ruber</name>
    <dbReference type="NCBI Taxonomy" id="2487934"/>
    <lineage>
        <taxon>Bacteria</taxon>
        <taxon>Pseudomonadati</taxon>
        <taxon>Bacteroidota</taxon>
        <taxon>Cytophagia</taxon>
        <taxon>Cytophagales</taxon>
        <taxon>Cyclobacteriaceae</taxon>
        <taxon>Arthrospiribacter</taxon>
    </lineage>
</organism>
<comment type="caution">
    <text evidence="1">The sequence shown here is derived from an EMBL/GenBank/DDBJ whole genome shotgun (WGS) entry which is preliminary data.</text>
</comment>
<name>A0A951IZ86_9BACT</name>
<dbReference type="Proteomes" id="UP000727490">
    <property type="component" value="Unassembled WGS sequence"/>
</dbReference>
<gene>
    <name evidence="1" type="ORF">EGN73_14635</name>
</gene>
<evidence type="ECO:0000313" key="1">
    <source>
        <dbReference type="EMBL" id="MBW3469034.1"/>
    </source>
</evidence>